<dbReference type="Gramene" id="ESQ28871">
    <property type="protein sequence ID" value="ESQ28871"/>
    <property type="gene ID" value="EUTSA_v10022459mg"/>
</dbReference>
<dbReference type="AlphaFoldDB" id="V4MCB4"/>
<evidence type="ECO:0000313" key="1">
    <source>
        <dbReference type="EMBL" id="ESQ28871.1"/>
    </source>
</evidence>
<keyword evidence="2" id="KW-1185">Reference proteome</keyword>
<evidence type="ECO:0000313" key="2">
    <source>
        <dbReference type="Proteomes" id="UP000030689"/>
    </source>
</evidence>
<dbReference type="KEGG" id="eus:EUTSA_v10022459mg"/>
<organism evidence="1 2">
    <name type="scientific">Eutrema salsugineum</name>
    <name type="common">Saltwater cress</name>
    <name type="synonym">Sisymbrium salsugineum</name>
    <dbReference type="NCBI Taxonomy" id="72664"/>
    <lineage>
        <taxon>Eukaryota</taxon>
        <taxon>Viridiplantae</taxon>
        <taxon>Streptophyta</taxon>
        <taxon>Embryophyta</taxon>
        <taxon>Tracheophyta</taxon>
        <taxon>Spermatophyta</taxon>
        <taxon>Magnoliopsida</taxon>
        <taxon>eudicotyledons</taxon>
        <taxon>Gunneridae</taxon>
        <taxon>Pentapetalae</taxon>
        <taxon>rosids</taxon>
        <taxon>malvids</taxon>
        <taxon>Brassicales</taxon>
        <taxon>Brassicaceae</taxon>
        <taxon>Eutremeae</taxon>
        <taxon>Eutrema</taxon>
    </lineage>
</organism>
<protein>
    <submittedName>
        <fullName evidence="1">Uncharacterized protein</fullName>
    </submittedName>
</protein>
<reference evidence="1 2" key="1">
    <citation type="journal article" date="2013" name="Front. Plant Sci.">
        <title>The Reference Genome of the Halophytic Plant Eutrema salsugineum.</title>
        <authorList>
            <person name="Yang R."/>
            <person name="Jarvis D.E."/>
            <person name="Chen H."/>
            <person name="Beilstein M.A."/>
            <person name="Grimwood J."/>
            <person name="Jenkins J."/>
            <person name="Shu S."/>
            <person name="Prochnik S."/>
            <person name="Xin M."/>
            <person name="Ma C."/>
            <person name="Schmutz J."/>
            <person name="Wing R.A."/>
            <person name="Mitchell-Olds T."/>
            <person name="Schumaker K.S."/>
            <person name="Wang X."/>
        </authorList>
    </citation>
    <scope>NUCLEOTIDE SEQUENCE [LARGE SCALE GENOMIC DNA]</scope>
</reference>
<name>V4MCB4_EUTSA</name>
<accession>V4MCB4</accession>
<gene>
    <name evidence="1" type="ORF">EUTSA_v10022459mg</name>
</gene>
<proteinExistence type="predicted"/>
<sequence>MVYTSSTIMNKKKKCMPSSSSHEEEYKLYDPSLNKTHICKSPELGGWHVRYSRYSWLLMSNFNWTEPFLCAPTSNSCVIFSSCVLFGGSVTIKKYCLDTKVCTSLVFPHQLFLQDGDFEHVVFSNGVFYCLTNTGCLGMFILSTNSWDVLSRRPPKSLRTRRSFLTEYQGDIFLYTSSRTTTSKNPKYLKLDLTNKSGLCKRFSG</sequence>
<dbReference type="Proteomes" id="UP000030689">
    <property type="component" value="Unassembled WGS sequence"/>
</dbReference>
<dbReference type="EMBL" id="KI517928">
    <property type="protein sequence ID" value="ESQ28871.1"/>
    <property type="molecule type" value="Genomic_DNA"/>
</dbReference>